<dbReference type="Pfam" id="PF13180">
    <property type="entry name" value="PDZ_2"/>
    <property type="match status" value="1"/>
</dbReference>
<evidence type="ECO:0000256" key="3">
    <source>
        <dbReference type="ARBA" id="ARBA00022801"/>
    </source>
</evidence>
<dbReference type="Pfam" id="PF03572">
    <property type="entry name" value="Peptidase_S41"/>
    <property type="match status" value="1"/>
</dbReference>
<evidence type="ECO:0000256" key="5">
    <source>
        <dbReference type="RuleBase" id="RU004404"/>
    </source>
</evidence>
<keyword evidence="3 5" id="KW-0378">Hydrolase</keyword>
<dbReference type="InterPro" id="IPR029045">
    <property type="entry name" value="ClpP/crotonase-like_dom_sf"/>
</dbReference>
<feature type="transmembrane region" description="Helical" evidence="6">
    <location>
        <begin position="7"/>
        <end position="31"/>
    </location>
</feature>
<dbReference type="InterPro" id="IPR036034">
    <property type="entry name" value="PDZ_sf"/>
</dbReference>
<keyword evidence="2 5" id="KW-0645">Protease</keyword>
<dbReference type="InterPro" id="IPR001478">
    <property type="entry name" value="PDZ"/>
</dbReference>
<keyword evidence="6" id="KW-0472">Membrane</keyword>
<comment type="similarity">
    <text evidence="1 5">Belongs to the peptidase S41A family.</text>
</comment>
<dbReference type="Proteomes" id="UP000473648">
    <property type="component" value="Unassembled WGS sequence"/>
</dbReference>
<organism evidence="8 9">
    <name type="scientific">Candidatus Pseudoramibacter fermentans</name>
    <dbReference type="NCBI Taxonomy" id="2594427"/>
    <lineage>
        <taxon>Bacteria</taxon>
        <taxon>Bacillati</taxon>
        <taxon>Bacillota</taxon>
        <taxon>Clostridia</taxon>
        <taxon>Eubacteriales</taxon>
        <taxon>Eubacteriaceae</taxon>
        <taxon>Pseudoramibacter</taxon>
    </lineage>
</organism>
<dbReference type="SUPFAM" id="SSF52096">
    <property type="entry name" value="ClpP/crotonase"/>
    <property type="match status" value="1"/>
</dbReference>
<dbReference type="PROSITE" id="PS50106">
    <property type="entry name" value="PDZ"/>
    <property type="match status" value="1"/>
</dbReference>
<dbReference type="SMART" id="SM00245">
    <property type="entry name" value="TSPc"/>
    <property type="match status" value="1"/>
</dbReference>
<feature type="domain" description="PDZ" evidence="7">
    <location>
        <begin position="98"/>
        <end position="182"/>
    </location>
</feature>
<dbReference type="Gene3D" id="3.30.750.44">
    <property type="match status" value="1"/>
</dbReference>
<dbReference type="NCBIfam" id="TIGR00225">
    <property type="entry name" value="prc"/>
    <property type="match status" value="1"/>
</dbReference>
<dbReference type="GO" id="GO:0004175">
    <property type="term" value="F:endopeptidase activity"/>
    <property type="evidence" value="ECO:0007669"/>
    <property type="project" value="TreeGrafter"/>
</dbReference>
<dbReference type="PANTHER" id="PTHR32060:SF30">
    <property type="entry name" value="CARBOXY-TERMINAL PROCESSING PROTEASE CTPA"/>
    <property type="match status" value="1"/>
</dbReference>
<sequence length="401" mass="44456">MNRTKKNVLIIILVIILTNLLTFFLTSFGIFHLKDYYVFKANTSKIAKSTQKFAQLENSIEENYYKKVDTDKLSESAYKGMFKAIKDKYSIYYTKKEYKALTQEISGSYYGIGVILSEDDNKNAYIVSVMKNTPAEEAGLKAGDVIKKVDGTNYLGKGSSAVANKVRGKAGSSVQLVIQRDGKDINVKVERAAVKNSSVTSRTFNQNGKKIGYIYISEFAENTDEDFETQLTSLQKKNIQGLIIDLREDGGGIVDTAVNIGDQLIYKGKIVTTKGRNGNDETYRATSKAQVKLPMVILVDQNTASASEILTGALQDYNKATVIGTQTFGKGIVQSVIPMHDGTGYQITTAQYYTPKGRNINKKGITPDIVVNENDLTENYLTDNDQQFQKALEIISSKILK</sequence>
<dbReference type="InterPro" id="IPR005151">
    <property type="entry name" value="Tail-specific_protease"/>
</dbReference>
<evidence type="ECO:0000256" key="1">
    <source>
        <dbReference type="ARBA" id="ARBA00009179"/>
    </source>
</evidence>
<reference evidence="8" key="1">
    <citation type="journal article" date="2020" name="Appl. Environ. Microbiol.">
        <title>Medium-Chain Fatty Acid Synthesis by 'Candidatus Weimeria bifida' gen. nov., sp. nov., and 'Candidatus Pseudoramibacter fermentans' sp. nov.</title>
        <authorList>
            <person name="Scarborough M.J."/>
            <person name="Myers K.S."/>
            <person name="Donohue T.J."/>
            <person name="Noguera D.R."/>
        </authorList>
    </citation>
    <scope>NUCLEOTIDE SEQUENCE</scope>
    <source>
        <strain evidence="8">EUB1.1</strain>
    </source>
</reference>
<dbReference type="SMART" id="SM00228">
    <property type="entry name" value="PDZ"/>
    <property type="match status" value="1"/>
</dbReference>
<protein>
    <submittedName>
        <fullName evidence="8">S41 family peptidase</fullName>
    </submittedName>
</protein>
<dbReference type="GO" id="GO:0030288">
    <property type="term" value="C:outer membrane-bounded periplasmic space"/>
    <property type="evidence" value="ECO:0007669"/>
    <property type="project" value="TreeGrafter"/>
</dbReference>
<keyword evidence="4 5" id="KW-0720">Serine protease</keyword>
<dbReference type="CDD" id="cd07560">
    <property type="entry name" value="Peptidase_S41_CPP"/>
    <property type="match status" value="1"/>
</dbReference>
<proteinExistence type="inferred from homology"/>
<dbReference type="Pfam" id="PF22694">
    <property type="entry name" value="CtpB_N-like"/>
    <property type="match status" value="1"/>
</dbReference>
<dbReference type="SUPFAM" id="SSF50156">
    <property type="entry name" value="PDZ domain-like"/>
    <property type="match status" value="1"/>
</dbReference>
<evidence type="ECO:0000313" key="8">
    <source>
        <dbReference type="EMBL" id="MQM72795.1"/>
    </source>
</evidence>
<dbReference type="GO" id="GO:0008236">
    <property type="term" value="F:serine-type peptidase activity"/>
    <property type="evidence" value="ECO:0007669"/>
    <property type="project" value="UniProtKB-KW"/>
</dbReference>
<dbReference type="GO" id="GO:0006508">
    <property type="term" value="P:proteolysis"/>
    <property type="evidence" value="ECO:0007669"/>
    <property type="project" value="UniProtKB-KW"/>
</dbReference>
<dbReference type="GO" id="GO:0007165">
    <property type="term" value="P:signal transduction"/>
    <property type="evidence" value="ECO:0007669"/>
    <property type="project" value="TreeGrafter"/>
</dbReference>
<dbReference type="AlphaFoldDB" id="A0A6L5GRE5"/>
<name>A0A6L5GRE5_9FIRM</name>
<gene>
    <name evidence="8" type="ORF">FRC53_05110</name>
</gene>
<evidence type="ECO:0000256" key="4">
    <source>
        <dbReference type="ARBA" id="ARBA00022825"/>
    </source>
</evidence>
<dbReference type="CDD" id="cd06782">
    <property type="entry name" value="cpPDZ_CPP-like"/>
    <property type="match status" value="1"/>
</dbReference>
<evidence type="ECO:0000256" key="6">
    <source>
        <dbReference type="SAM" id="Phobius"/>
    </source>
</evidence>
<dbReference type="InterPro" id="IPR004447">
    <property type="entry name" value="Peptidase_S41A"/>
</dbReference>
<dbReference type="EMBL" id="VOGB01000004">
    <property type="protein sequence ID" value="MQM72795.1"/>
    <property type="molecule type" value="Genomic_DNA"/>
</dbReference>
<dbReference type="Gene3D" id="2.30.42.10">
    <property type="match status" value="1"/>
</dbReference>
<dbReference type="Gene3D" id="3.90.226.10">
    <property type="entry name" value="2-enoyl-CoA Hydratase, Chain A, domain 1"/>
    <property type="match status" value="1"/>
</dbReference>
<accession>A0A6L5GRE5</accession>
<keyword evidence="6" id="KW-0812">Transmembrane</keyword>
<evidence type="ECO:0000313" key="9">
    <source>
        <dbReference type="Proteomes" id="UP000473648"/>
    </source>
</evidence>
<dbReference type="PANTHER" id="PTHR32060">
    <property type="entry name" value="TAIL-SPECIFIC PROTEASE"/>
    <property type="match status" value="1"/>
</dbReference>
<dbReference type="InterPro" id="IPR055210">
    <property type="entry name" value="CtpA/B_N"/>
</dbReference>
<evidence type="ECO:0000259" key="7">
    <source>
        <dbReference type="PROSITE" id="PS50106"/>
    </source>
</evidence>
<keyword evidence="6" id="KW-1133">Transmembrane helix</keyword>
<keyword evidence="9" id="KW-1185">Reference proteome</keyword>
<comment type="caution">
    <text evidence="8">The sequence shown here is derived from an EMBL/GenBank/DDBJ whole genome shotgun (WGS) entry which is preliminary data.</text>
</comment>
<evidence type="ECO:0000256" key="2">
    <source>
        <dbReference type="ARBA" id="ARBA00022670"/>
    </source>
</evidence>